<gene>
    <name evidence="8" type="ORF">MNBD_GAMMA18-1254</name>
</gene>
<evidence type="ECO:0000256" key="2">
    <source>
        <dbReference type="ARBA" id="ARBA00022618"/>
    </source>
</evidence>
<proteinExistence type="inferred from homology"/>
<evidence type="ECO:0000256" key="3">
    <source>
        <dbReference type="ARBA" id="ARBA00022692"/>
    </source>
</evidence>
<keyword evidence="2 8" id="KW-0132">Cell division</keyword>
<dbReference type="Pfam" id="PF04977">
    <property type="entry name" value="DivIC"/>
    <property type="match status" value="1"/>
</dbReference>
<evidence type="ECO:0000256" key="7">
    <source>
        <dbReference type="SAM" id="Coils"/>
    </source>
</evidence>
<dbReference type="PANTHER" id="PTHR37485:SF1">
    <property type="entry name" value="CELL DIVISION PROTEIN FTSB"/>
    <property type="match status" value="1"/>
</dbReference>
<name>A0A3B1A5L6_9ZZZZ</name>
<evidence type="ECO:0000256" key="5">
    <source>
        <dbReference type="ARBA" id="ARBA00023136"/>
    </source>
</evidence>
<dbReference type="GO" id="GO:0043093">
    <property type="term" value="P:FtsZ-dependent cytokinesis"/>
    <property type="evidence" value="ECO:0007669"/>
    <property type="project" value="TreeGrafter"/>
</dbReference>
<dbReference type="PANTHER" id="PTHR37485">
    <property type="entry name" value="CELL DIVISION PROTEIN FTSB"/>
    <property type="match status" value="1"/>
</dbReference>
<keyword evidence="4" id="KW-1133">Transmembrane helix</keyword>
<reference evidence="8" key="1">
    <citation type="submission" date="2018-06" db="EMBL/GenBank/DDBJ databases">
        <authorList>
            <person name="Zhirakovskaya E."/>
        </authorList>
    </citation>
    <scope>NUCLEOTIDE SEQUENCE</scope>
</reference>
<keyword evidence="5" id="KW-0472">Membrane</keyword>
<protein>
    <submittedName>
        <fullName evidence="8">Cell division protein DivIC (FtsB), stabilizes FtsL against RasP cleavage</fullName>
    </submittedName>
</protein>
<dbReference type="NCBIfam" id="NF002058">
    <property type="entry name" value="PRK00888.1"/>
    <property type="match status" value="1"/>
</dbReference>
<dbReference type="HAMAP" id="MF_00599">
    <property type="entry name" value="FtsB"/>
    <property type="match status" value="1"/>
</dbReference>
<evidence type="ECO:0000256" key="4">
    <source>
        <dbReference type="ARBA" id="ARBA00022989"/>
    </source>
</evidence>
<dbReference type="InterPro" id="IPR007060">
    <property type="entry name" value="FtsL/DivIC"/>
</dbReference>
<evidence type="ECO:0000256" key="6">
    <source>
        <dbReference type="ARBA" id="ARBA00023306"/>
    </source>
</evidence>
<dbReference type="GO" id="GO:0030428">
    <property type="term" value="C:cell septum"/>
    <property type="evidence" value="ECO:0007669"/>
    <property type="project" value="TreeGrafter"/>
</dbReference>
<dbReference type="InterPro" id="IPR023081">
    <property type="entry name" value="Cell_div_FtsB"/>
</dbReference>
<keyword evidence="1" id="KW-1003">Cell membrane</keyword>
<dbReference type="EMBL" id="UOFP01000249">
    <property type="protein sequence ID" value="VAW89024.1"/>
    <property type="molecule type" value="Genomic_DNA"/>
</dbReference>
<keyword evidence="6" id="KW-0131">Cell cycle</keyword>
<organism evidence="8">
    <name type="scientific">hydrothermal vent metagenome</name>
    <dbReference type="NCBI Taxonomy" id="652676"/>
    <lineage>
        <taxon>unclassified sequences</taxon>
        <taxon>metagenomes</taxon>
        <taxon>ecological metagenomes</taxon>
    </lineage>
</organism>
<accession>A0A3B1A5L6</accession>
<sequence length="98" mass="11420">MKLLSIILLILLIMLQTKLWSSDGGLKEVWQHRAELELQREESRLRQERNAELEAEVRDLNNGLAAIEERARSELGMIRRGETFIQVVGRDHAFSHEQ</sequence>
<evidence type="ECO:0000313" key="8">
    <source>
        <dbReference type="EMBL" id="VAW89024.1"/>
    </source>
</evidence>
<keyword evidence="3" id="KW-0812">Transmembrane</keyword>
<evidence type="ECO:0000256" key="1">
    <source>
        <dbReference type="ARBA" id="ARBA00022475"/>
    </source>
</evidence>
<feature type="coiled-coil region" evidence="7">
    <location>
        <begin position="31"/>
        <end position="70"/>
    </location>
</feature>
<dbReference type="AlphaFoldDB" id="A0A3B1A5L6"/>
<keyword evidence="7" id="KW-0175">Coiled coil</keyword>